<dbReference type="AlphaFoldDB" id="A0A0S2W0X3"/>
<dbReference type="EMBL" id="QEKK01000016">
    <property type="protein sequence ID" value="PVY46438.1"/>
    <property type="molecule type" value="Genomic_DNA"/>
</dbReference>
<dbReference type="EMBL" id="CP011307">
    <property type="protein sequence ID" value="ALP93030.1"/>
    <property type="molecule type" value="Genomic_DNA"/>
</dbReference>
<evidence type="ECO:0000313" key="3">
    <source>
        <dbReference type="EMBL" id="PVY46438.1"/>
    </source>
</evidence>
<reference evidence="4" key="2">
    <citation type="submission" date="2015-04" db="EMBL/GenBank/DDBJ databases">
        <title>A butyrogenic pathway from the amino acid lysine in a human gut commensal.</title>
        <authorList>
            <person name="de Vos W.M."/>
            <person name="Bui N.T.P."/>
            <person name="Plugge C.M."/>
            <person name="Ritari J."/>
        </authorList>
    </citation>
    <scope>NUCLEOTIDE SEQUENCE [LARGE SCALE GENOMIC DNA]</scope>
    <source>
        <strain evidence="4">AF211</strain>
    </source>
</reference>
<sequence length="168" mass="17676">MRKFDTKQLTLAAVIAAAYAALTLCLPAYGAIQVRLSEAFTVLPFLFPAAVPGVAVGCLVANLLSPYGLIDVVCGTAATLLAALWTSRIRHRALAPLPPVLCNGAIIGAMLAWYEVGFGPGFWGIFAMNALTVGLGELVACYGLGLPILIALPKIPYFQGRMSPERLS</sequence>
<dbReference type="KEGG" id="ibu:IB211_00635"/>
<dbReference type="eggNOG" id="COG4708">
    <property type="taxonomic scope" value="Bacteria"/>
</dbReference>
<keyword evidence="1" id="KW-0812">Transmembrane</keyword>
<dbReference type="GeneID" id="93228288"/>
<gene>
    <name evidence="3" type="ORF">C7373_11610</name>
    <name evidence="2" type="ORF">IB211_00635</name>
</gene>
<keyword evidence="1" id="KW-0472">Membrane</keyword>
<feature type="transmembrane region" description="Helical" evidence="1">
    <location>
        <begin position="54"/>
        <end position="81"/>
    </location>
</feature>
<accession>A0A0S2W0X3</accession>
<reference evidence="3 5" key="3">
    <citation type="submission" date="2018-04" db="EMBL/GenBank/DDBJ databases">
        <title>Genomic Encyclopedia of Type Strains, Phase IV (KMG-IV): sequencing the most valuable type-strain genomes for metagenomic binning, comparative biology and taxonomic classification.</title>
        <authorList>
            <person name="Goeker M."/>
        </authorList>
    </citation>
    <scope>NUCLEOTIDE SEQUENCE [LARGE SCALE GENOMIC DNA]</scope>
    <source>
        <strain evidence="3 5">DSM 26588</strain>
    </source>
</reference>
<dbReference type="Pfam" id="PF06177">
    <property type="entry name" value="QueT"/>
    <property type="match status" value="1"/>
</dbReference>
<dbReference type="Proteomes" id="UP000064844">
    <property type="component" value="Chromosome"/>
</dbReference>
<dbReference type="RefSeq" id="WP_033118929.1">
    <property type="nucleotide sequence ID" value="NZ_CALICV010000144.1"/>
</dbReference>
<protein>
    <submittedName>
        <fullName evidence="3">Putative membrane protein</fullName>
    </submittedName>
    <submittedName>
        <fullName evidence="2">Substrate-specific component QueT of queuosine-regulated ECF transporter</fullName>
    </submittedName>
</protein>
<dbReference type="OrthoDB" id="9786793at2"/>
<dbReference type="PIRSF" id="PIRSF031501">
    <property type="entry name" value="QueT"/>
    <property type="match status" value="1"/>
</dbReference>
<dbReference type="Proteomes" id="UP000245778">
    <property type="component" value="Unassembled WGS sequence"/>
</dbReference>
<evidence type="ECO:0000313" key="2">
    <source>
        <dbReference type="EMBL" id="ALP93030.1"/>
    </source>
</evidence>
<evidence type="ECO:0000313" key="4">
    <source>
        <dbReference type="Proteomes" id="UP000064844"/>
    </source>
</evidence>
<reference evidence="2 4" key="1">
    <citation type="journal article" date="2015" name="Nat. Commun.">
        <title>Production of butyrate from lysine and the Amadori product fructoselysine by a human gut commensal.</title>
        <authorList>
            <person name="Bui T.P."/>
            <person name="Ritari J."/>
            <person name="Boeren S."/>
            <person name="de Waard P."/>
            <person name="Plugge C.M."/>
            <person name="de Vos W.M."/>
        </authorList>
    </citation>
    <scope>NUCLEOTIDE SEQUENCE [LARGE SCALE GENOMIC DNA]</scope>
    <source>
        <strain evidence="2 4">AF211</strain>
    </source>
</reference>
<dbReference type="PANTHER" id="PTHR40044:SF1">
    <property type="entry name" value="INTEGRAL MEMBRANE PROTEIN"/>
    <property type="match status" value="1"/>
</dbReference>
<keyword evidence="4" id="KW-1185">Reference proteome</keyword>
<feature type="transmembrane region" description="Helical" evidence="1">
    <location>
        <begin position="93"/>
        <end position="114"/>
    </location>
</feature>
<feature type="transmembrane region" description="Helical" evidence="1">
    <location>
        <begin position="126"/>
        <end position="152"/>
    </location>
</feature>
<organism evidence="2 4">
    <name type="scientific">Intestinimonas butyriciproducens</name>
    <dbReference type="NCBI Taxonomy" id="1297617"/>
    <lineage>
        <taxon>Bacteria</taxon>
        <taxon>Bacillati</taxon>
        <taxon>Bacillota</taxon>
        <taxon>Clostridia</taxon>
        <taxon>Eubacteriales</taxon>
        <taxon>Intestinimonas</taxon>
    </lineage>
</organism>
<name>A0A0S2W0X3_9FIRM</name>
<dbReference type="STRING" id="1297617.IB211_00635"/>
<keyword evidence="1" id="KW-1133">Transmembrane helix</keyword>
<evidence type="ECO:0000313" key="5">
    <source>
        <dbReference type="Proteomes" id="UP000245778"/>
    </source>
</evidence>
<evidence type="ECO:0000256" key="1">
    <source>
        <dbReference type="SAM" id="Phobius"/>
    </source>
</evidence>
<dbReference type="PANTHER" id="PTHR40044">
    <property type="entry name" value="INTEGRAL MEMBRANE PROTEIN-RELATED"/>
    <property type="match status" value="1"/>
</dbReference>
<proteinExistence type="predicted"/>
<dbReference type="InterPro" id="IPR010387">
    <property type="entry name" value="QueT"/>
</dbReference>